<keyword evidence="2" id="KW-0813">Transport</keyword>
<comment type="caution">
    <text evidence="7">The sequence shown here is derived from an EMBL/GenBank/DDBJ whole genome shotgun (WGS) entry which is preliminary data.</text>
</comment>
<name>A0A2M7T568_9ACTN</name>
<dbReference type="PANTHER" id="PTHR43820:SF4">
    <property type="entry name" value="HIGH-AFFINITY BRANCHED-CHAIN AMINO ACID TRANSPORT ATP-BINDING PROTEIN LIVF"/>
    <property type="match status" value="1"/>
</dbReference>
<dbReference type="InterPro" id="IPR027417">
    <property type="entry name" value="P-loop_NTPase"/>
</dbReference>
<evidence type="ECO:0000256" key="3">
    <source>
        <dbReference type="ARBA" id="ARBA00022741"/>
    </source>
</evidence>
<proteinExistence type="inferred from homology"/>
<dbReference type="Gene3D" id="3.40.50.300">
    <property type="entry name" value="P-loop containing nucleotide triphosphate hydrolases"/>
    <property type="match status" value="1"/>
</dbReference>
<dbReference type="PROSITE" id="PS00211">
    <property type="entry name" value="ABC_TRANSPORTER_1"/>
    <property type="match status" value="1"/>
</dbReference>
<protein>
    <submittedName>
        <fullName evidence="7">ABC transporter ATP-binding protein</fullName>
    </submittedName>
</protein>
<dbReference type="InterPro" id="IPR003593">
    <property type="entry name" value="AAA+_ATPase"/>
</dbReference>
<dbReference type="EMBL" id="PFNG01000251">
    <property type="protein sequence ID" value="PIZ35174.1"/>
    <property type="molecule type" value="Genomic_DNA"/>
</dbReference>
<feature type="domain" description="ABC transporter" evidence="6">
    <location>
        <begin position="2"/>
        <end position="239"/>
    </location>
</feature>
<dbReference type="Proteomes" id="UP000230956">
    <property type="component" value="Unassembled WGS sequence"/>
</dbReference>
<evidence type="ECO:0000256" key="4">
    <source>
        <dbReference type="ARBA" id="ARBA00022840"/>
    </source>
</evidence>
<reference evidence="8" key="1">
    <citation type="submission" date="2017-09" db="EMBL/GenBank/DDBJ databases">
        <title>Depth-based differentiation of microbial function through sediment-hosted aquifers and enrichment of novel symbionts in the deep terrestrial subsurface.</title>
        <authorList>
            <person name="Probst A.J."/>
            <person name="Ladd B."/>
            <person name="Jarett J.K."/>
            <person name="Geller-Mcgrath D.E."/>
            <person name="Sieber C.M.K."/>
            <person name="Emerson J.B."/>
            <person name="Anantharaman K."/>
            <person name="Thomas B.C."/>
            <person name="Malmstrom R."/>
            <person name="Stieglmeier M."/>
            <person name="Klingl A."/>
            <person name="Woyke T."/>
            <person name="Ryan C.M."/>
            <person name="Banfield J.F."/>
        </authorList>
    </citation>
    <scope>NUCLEOTIDE SEQUENCE [LARGE SCALE GENOMIC DNA]</scope>
</reference>
<keyword evidence="5" id="KW-0029">Amino-acid transport</keyword>
<dbReference type="GO" id="GO:0016887">
    <property type="term" value="F:ATP hydrolysis activity"/>
    <property type="evidence" value="ECO:0007669"/>
    <property type="project" value="InterPro"/>
</dbReference>
<organism evidence="7 8">
    <name type="scientific">Candidatus Aquicultor secundus</name>
    <dbReference type="NCBI Taxonomy" id="1973895"/>
    <lineage>
        <taxon>Bacteria</taxon>
        <taxon>Bacillati</taxon>
        <taxon>Actinomycetota</taxon>
        <taxon>Candidatus Aquicultoria</taxon>
        <taxon>Candidatus Aquicultorales</taxon>
        <taxon>Candidatus Aquicultoraceae</taxon>
        <taxon>Candidatus Aquicultor</taxon>
    </lineage>
</organism>
<evidence type="ECO:0000256" key="5">
    <source>
        <dbReference type="ARBA" id="ARBA00022970"/>
    </source>
</evidence>
<evidence type="ECO:0000256" key="2">
    <source>
        <dbReference type="ARBA" id="ARBA00022448"/>
    </source>
</evidence>
<keyword evidence="4 7" id="KW-0067">ATP-binding</keyword>
<dbReference type="GO" id="GO:0015658">
    <property type="term" value="F:branched-chain amino acid transmembrane transporter activity"/>
    <property type="evidence" value="ECO:0007669"/>
    <property type="project" value="InterPro"/>
</dbReference>
<dbReference type="PROSITE" id="PS50893">
    <property type="entry name" value="ABC_TRANSPORTER_2"/>
    <property type="match status" value="1"/>
</dbReference>
<accession>A0A2M7T568</accession>
<keyword evidence="3" id="KW-0547">Nucleotide-binding</keyword>
<evidence type="ECO:0000313" key="8">
    <source>
        <dbReference type="Proteomes" id="UP000230956"/>
    </source>
</evidence>
<dbReference type="InterPro" id="IPR052156">
    <property type="entry name" value="BCAA_Transport_ATP-bd_LivF"/>
</dbReference>
<dbReference type="GO" id="GO:0005524">
    <property type="term" value="F:ATP binding"/>
    <property type="evidence" value="ECO:0007669"/>
    <property type="project" value="UniProtKB-KW"/>
</dbReference>
<dbReference type="InterPro" id="IPR003439">
    <property type="entry name" value="ABC_transporter-like_ATP-bd"/>
</dbReference>
<sequence length="244" mass="26811">MLNVSDLDVSYGHVRVLKNVNIAVEKGEIVTIIGSNGSGKSTLLRTISGIIRPNSGKIKFGGDTIERVPAEKMVARGMSHVPEGRQLFGALSVLENLQLGAYIRLRSRKESKRQVAEDMQFVFSMFPVLKERENQPAGTLSGGEQQMLAIGRALMSKPKLLLLDEPSMGLAPIIIQKIFATLRELREKGLTLLLVEQDATVALSIADRGYVLQNGEVVMHDTGSNLLNNDEVKAIYFGHRKHAH</sequence>
<dbReference type="PANTHER" id="PTHR43820">
    <property type="entry name" value="HIGH-AFFINITY BRANCHED-CHAIN AMINO ACID TRANSPORT ATP-BINDING PROTEIN LIVF"/>
    <property type="match status" value="1"/>
</dbReference>
<evidence type="ECO:0000313" key="7">
    <source>
        <dbReference type="EMBL" id="PIZ35174.1"/>
    </source>
</evidence>
<dbReference type="RefSeq" id="WP_353682461.1">
    <property type="nucleotide sequence ID" value="NZ_MNXI01000109.1"/>
</dbReference>
<gene>
    <name evidence="7" type="ORF">COY37_10850</name>
</gene>
<dbReference type="SUPFAM" id="SSF52540">
    <property type="entry name" value="P-loop containing nucleoside triphosphate hydrolases"/>
    <property type="match status" value="1"/>
</dbReference>
<dbReference type="InterPro" id="IPR017871">
    <property type="entry name" value="ABC_transporter-like_CS"/>
</dbReference>
<dbReference type="PIRSF" id="PIRSF039137">
    <property type="entry name" value="ABC_branched_ATPase"/>
    <property type="match status" value="1"/>
</dbReference>
<dbReference type="InterPro" id="IPR030660">
    <property type="entry name" value="ABC_branched_ATPase_LivF/BraG"/>
</dbReference>
<dbReference type="CDD" id="cd03224">
    <property type="entry name" value="ABC_TM1139_LivF_branched"/>
    <property type="match status" value="1"/>
</dbReference>
<dbReference type="AlphaFoldDB" id="A0A2M7T568"/>
<comment type="similarity">
    <text evidence="1">Belongs to the ABC transporter superfamily.</text>
</comment>
<dbReference type="GO" id="GO:0015807">
    <property type="term" value="P:L-amino acid transport"/>
    <property type="evidence" value="ECO:0007669"/>
    <property type="project" value="TreeGrafter"/>
</dbReference>
<dbReference type="Pfam" id="PF00005">
    <property type="entry name" value="ABC_tran"/>
    <property type="match status" value="1"/>
</dbReference>
<dbReference type="SMART" id="SM00382">
    <property type="entry name" value="AAA"/>
    <property type="match status" value="1"/>
</dbReference>
<evidence type="ECO:0000256" key="1">
    <source>
        <dbReference type="ARBA" id="ARBA00005417"/>
    </source>
</evidence>
<evidence type="ECO:0000259" key="6">
    <source>
        <dbReference type="PROSITE" id="PS50893"/>
    </source>
</evidence>